<organism evidence="1 2">
    <name type="scientific">Xyrichtys novacula</name>
    <name type="common">Pearly razorfish</name>
    <name type="synonym">Hemipteronotus novacula</name>
    <dbReference type="NCBI Taxonomy" id="13765"/>
    <lineage>
        <taxon>Eukaryota</taxon>
        <taxon>Metazoa</taxon>
        <taxon>Chordata</taxon>
        <taxon>Craniata</taxon>
        <taxon>Vertebrata</taxon>
        <taxon>Euteleostomi</taxon>
        <taxon>Actinopterygii</taxon>
        <taxon>Neopterygii</taxon>
        <taxon>Teleostei</taxon>
        <taxon>Neoteleostei</taxon>
        <taxon>Acanthomorphata</taxon>
        <taxon>Eupercaria</taxon>
        <taxon>Labriformes</taxon>
        <taxon>Labridae</taxon>
        <taxon>Xyrichtys</taxon>
    </lineage>
</organism>
<accession>A0AAV1EY56</accession>
<dbReference type="Proteomes" id="UP001178508">
    <property type="component" value="Chromosome 3"/>
</dbReference>
<dbReference type="EMBL" id="OY660866">
    <property type="protein sequence ID" value="CAJ1053574.1"/>
    <property type="molecule type" value="Genomic_DNA"/>
</dbReference>
<sequence length="259" mass="28938">MPQNNMNYEGRRRGECHSFRKANAQVNGHFPGTDLVNGAVFRNSCPAAAMRTSERTHIRAENSVRPQGMVNGYFNHEWRGFGGRAAQPSTSMRQRGTVSAVTDAPAYGRTIRAGVQGGVSVTGNTVSLHCDSDQMKPKLSLRGGAKNRGRWMKFKNKRSRDSEVNRPKIPTPILPQEDWEKEITEVTVADRKKMSSGIDHYDPEDLLDDDLRILTLKQLATVPPSMRLGYCPAVHHPRSLHWSCYLPPPDPDLFADADD</sequence>
<evidence type="ECO:0000313" key="2">
    <source>
        <dbReference type="Proteomes" id="UP001178508"/>
    </source>
</evidence>
<protein>
    <submittedName>
        <fullName evidence="1">Uncharacterized protein LOC117816051</fullName>
    </submittedName>
</protein>
<dbReference type="AlphaFoldDB" id="A0AAV1EY56"/>
<keyword evidence="2" id="KW-1185">Reference proteome</keyword>
<reference evidence="1" key="1">
    <citation type="submission" date="2023-08" db="EMBL/GenBank/DDBJ databases">
        <authorList>
            <person name="Alioto T."/>
            <person name="Alioto T."/>
            <person name="Gomez Garrido J."/>
        </authorList>
    </citation>
    <scope>NUCLEOTIDE SEQUENCE</scope>
</reference>
<proteinExistence type="predicted"/>
<evidence type="ECO:0000313" key="1">
    <source>
        <dbReference type="EMBL" id="CAJ1053574.1"/>
    </source>
</evidence>
<gene>
    <name evidence="1" type="ORF">XNOV1_A028491</name>
</gene>
<name>A0AAV1EY56_XYRNO</name>